<dbReference type="Pfam" id="PF09335">
    <property type="entry name" value="VTT_dom"/>
    <property type="match status" value="1"/>
</dbReference>
<dbReference type="PANTHER" id="PTHR43014:SF2">
    <property type="entry name" value="MERCURIC REDUCTASE"/>
    <property type="match status" value="1"/>
</dbReference>
<comment type="cofactor">
    <cofactor evidence="1">
        <name>FAD</name>
        <dbReference type="ChEBI" id="CHEBI:57692"/>
    </cofactor>
</comment>
<evidence type="ECO:0000259" key="12">
    <source>
        <dbReference type="Pfam" id="PF07992"/>
    </source>
</evidence>
<evidence type="ECO:0000256" key="3">
    <source>
        <dbReference type="ARBA" id="ARBA00022630"/>
    </source>
</evidence>
<keyword evidence="10" id="KW-1133">Transmembrane helix</keyword>
<evidence type="ECO:0000256" key="6">
    <source>
        <dbReference type="ARBA" id="ARBA00023002"/>
    </source>
</evidence>
<dbReference type="InterPro" id="IPR016156">
    <property type="entry name" value="FAD/NAD-linked_Rdtase_dimer_sf"/>
</dbReference>
<feature type="transmembrane region" description="Helical" evidence="10">
    <location>
        <begin position="133"/>
        <end position="155"/>
    </location>
</feature>
<feature type="transmembrane region" description="Helical" evidence="10">
    <location>
        <begin position="194"/>
        <end position="217"/>
    </location>
</feature>
<gene>
    <name evidence="14" type="ORF">EU509_03335</name>
</gene>
<keyword evidence="3 9" id="KW-0285">Flavoprotein</keyword>
<dbReference type="Pfam" id="PF02852">
    <property type="entry name" value="Pyr_redox_dim"/>
    <property type="match status" value="1"/>
</dbReference>
<dbReference type="InterPro" id="IPR023753">
    <property type="entry name" value="FAD/NAD-binding_dom"/>
</dbReference>
<dbReference type="PRINTS" id="PR00411">
    <property type="entry name" value="PNDRDTASEI"/>
</dbReference>
<sequence length="717" mass="78813">MIKKIFLLLIAAAAVGLFFHFDLHQLLTLDGLKGSMDQFSDYKEQSPLLVIGGFFLLYVVVTALSLPGAAILTLAAGALFGLVEGLLVASFASTIGATLAFLVSRYLLRDTIKQRFPERLAAIDAGVEKEGGFYLFTLRLVPVFPFFLINLLMGVTSIKSWTYYWVSQAGMLAGTFVFVNAGTQLAQIESLSGILSFNLILSFALLGIFPFIAKGILNVFKKRRVYKNYTKPKKFDRNMIVIGAGAGGLVTSYIAAAVKAKVTLIEAGEMGGDCLNYGCVPSKAVIKSAKIAEQIRHGENYGLENTTPQFSFKKVMARVHKVIADVAPHDSVERYTDLGVDVVKGYGKLIDPWTVEIKLNDGGTQTLTARTIVIATGARPFVPPLPGIEETGYVTSDTLWNKFAELDEAPKKLVVLGGGPIGSELAQSFARLGSSVTQIEMSERIMIKEDLEVSTFAHEALTESGVNILTSHQALRCEARDGKKYIVVKHNDKEIDIEYDELLCAVGRSARLKGYGLEELGIETNRTVVTNEYLETLYPNIFAAGDIVGPYQFTHVAAHQGWYAAVNGLFGHLKKFKVDYRVIPWTTFIDPEVARVGLNEQDAKDKGIDYEITRFEFEELDRAITDSATKGFIKVITPKGKDKILGVTVVSEHAGDLIAEFVLAMKHGLGLNKILGTIHSYPTWAEGNKYAAGEWKRAHAPEKVLNLLEKYHTWRRG</sequence>
<reference evidence="14 15" key="1">
    <citation type="submission" date="2019-01" db="EMBL/GenBank/DDBJ databases">
        <title>Genome sequences of marine Pseudoalteromonas species.</title>
        <authorList>
            <person name="Boraston A.B."/>
            <person name="Hehemann J.-H."/>
            <person name="Vickers C.J."/>
            <person name="Salama-Alber O."/>
            <person name="Abe K."/>
            <person name="Hettle A.J."/>
        </authorList>
    </citation>
    <scope>NUCLEOTIDE SEQUENCE [LARGE SCALE GENOMIC DNA]</scope>
    <source>
        <strain evidence="14 15">PS47</strain>
    </source>
</reference>
<comment type="similarity">
    <text evidence="2 9">Belongs to the class-I pyridine nucleotide-disulfide oxidoreductase family.</text>
</comment>
<keyword evidence="5" id="KW-0521">NADP</keyword>
<feature type="domain" description="VTT" evidence="13">
    <location>
        <begin position="70"/>
        <end position="183"/>
    </location>
</feature>
<keyword evidence="10" id="KW-0472">Membrane</keyword>
<proteinExistence type="inferred from homology"/>
<evidence type="ECO:0000256" key="8">
    <source>
        <dbReference type="ARBA" id="ARBA00023284"/>
    </source>
</evidence>
<dbReference type="InterPro" id="IPR012999">
    <property type="entry name" value="Pyr_OxRdtase_I_AS"/>
</dbReference>
<protein>
    <submittedName>
        <fullName evidence="14">Pyridine nucleotide-disulfide oxidoreductase</fullName>
    </submittedName>
</protein>
<dbReference type="PRINTS" id="PR00368">
    <property type="entry name" value="FADPNR"/>
</dbReference>
<dbReference type="InterPro" id="IPR004099">
    <property type="entry name" value="Pyr_nucl-diS_OxRdtase_dimer"/>
</dbReference>
<feature type="domain" description="Pyridine nucleotide-disulphide oxidoreductase dimerisation" evidence="11">
    <location>
        <begin position="583"/>
        <end position="689"/>
    </location>
</feature>
<evidence type="ECO:0000256" key="4">
    <source>
        <dbReference type="ARBA" id="ARBA00022827"/>
    </source>
</evidence>
<evidence type="ECO:0000313" key="15">
    <source>
        <dbReference type="Proteomes" id="UP000322915"/>
    </source>
</evidence>
<feature type="domain" description="FAD/NAD(P)-binding" evidence="12">
    <location>
        <begin position="238"/>
        <end position="561"/>
    </location>
</feature>
<dbReference type="Pfam" id="PF07992">
    <property type="entry name" value="Pyr_redox_2"/>
    <property type="match status" value="1"/>
</dbReference>
<evidence type="ECO:0000256" key="1">
    <source>
        <dbReference type="ARBA" id="ARBA00001974"/>
    </source>
</evidence>
<dbReference type="RefSeq" id="WP_149605207.1">
    <property type="nucleotide sequence ID" value="NZ_SEUJ01000053.1"/>
</dbReference>
<dbReference type="EMBL" id="SEUJ01000053">
    <property type="protein sequence ID" value="KAA1163806.1"/>
    <property type="molecule type" value="Genomic_DNA"/>
</dbReference>
<organism evidence="14 15">
    <name type="scientific">Pseudoalteromonas fuliginea</name>
    <dbReference type="NCBI Taxonomy" id="1872678"/>
    <lineage>
        <taxon>Bacteria</taxon>
        <taxon>Pseudomonadati</taxon>
        <taxon>Pseudomonadota</taxon>
        <taxon>Gammaproteobacteria</taxon>
        <taxon>Alteromonadales</taxon>
        <taxon>Pseudoalteromonadaceae</taxon>
        <taxon>Pseudoalteromonas</taxon>
    </lineage>
</organism>
<feature type="transmembrane region" description="Helical" evidence="10">
    <location>
        <begin position="49"/>
        <end position="74"/>
    </location>
</feature>
<dbReference type="InterPro" id="IPR036188">
    <property type="entry name" value="FAD/NAD-bd_sf"/>
</dbReference>
<dbReference type="Proteomes" id="UP000322915">
    <property type="component" value="Unassembled WGS sequence"/>
</dbReference>
<evidence type="ECO:0000313" key="14">
    <source>
        <dbReference type="EMBL" id="KAA1163806.1"/>
    </source>
</evidence>
<comment type="caution">
    <text evidence="14">The sequence shown here is derived from an EMBL/GenBank/DDBJ whole genome shotgun (WGS) entry which is preliminary data.</text>
</comment>
<dbReference type="Gene3D" id="3.50.50.60">
    <property type="entry name" value="FAD/NAD(P)-binding domain"/>
    <property type="match status" value="2"/>
</dbReference>
<feature type="transmembrane region" description="Helical" evidence="10">
    <location>
        <begin position="162"/>
        <end position="182"/>
    </location>
</feature>
<evidence type="ECO:0000256" key="7">
    <source>
        <dbReference type="ARBA" id="ARBA00023157"/>
    </source>
</evidence>
<dbReference type="Gene3D" id="3.30.390.30">
    <property type="match status" value="1"/>
</dbReference>
<evidence type="ECO:0000259" key="13">
    <source>
        <dbReference type="Pfam" id="PF09335"/>
    </source>
</evidence>
<keyword evidence="8 9" id="KW-0676">Redox-active center</keyword>
<dbReference type="PANTHER" id="PTHR43014">
    <property type="entry name" value="MERCURIC REDUCTASE"/>
    <property type="match status" value="1"/>
</dbReference>
<keyword evidence="10" id="KW-0812">Transmembrane</keyword>
<keyword evidence="15" id="KW-1185">Reference proteome</keyword>
<evidence type="ECO:0000256" key="9">
    <source>
        <dbReference type="RuleBase" id="RU003691"/>
    </source>
</evidence>
<evidence type="ECO:0000256" key="2">
    <source>
        <dbReference type="ARBA" id="ARBA00007532"/>
    </source>
</evidence>
<keyword evidence="4 9" id="KW-0274">FAD</keyword>
<keyword evidence="6 9" id="KW-0560">Oxidoreductase</keyword>
<dbReference type="SUPFAM" id="SSF55424">
    <property type="entry name" value="FAD/NAD-linked reductases, dimerisation (C-terminal) domain"/>
    <property type="match status" value="1"/>
</dbReference>
<evidence type="ECO:0000256" key="5">
    <source>
        <dbReference type="ARBA" id="ARBA00022857"/>
    </source>
</evidence>
<dbReference type="SUPFAM" id="SSF51905">
    <property type="entry name" value="FAD/NAD(P)-binding domain"/>
    <property type="match status" value="1"/>
</dbReference>
<feature type="transmembrane region" description="Helical" evidence="10">
    <location>
        <begin position="238"/>
        <end position="256"/>
    </location>
</feature>
<dbReference type="PROSITE" id="PS00076">
    <property type="entry name" value="PYRIDINE_REDOX_1"/>
    <property type="match status" value="1"/>
</dbReference>
<evidence type="ECO:0000256" key="10">
    <source>
        <dbReference type="SAM" id="Phobius"/>
    </source>
</evidence>
<accession>A0ABQ6RLZ5</accession>
<evidence type="ECO:0000259" key="11">
    <source>
        <dbReference type="Pfam" id="PF02852"/>
    </source>
</evidence>
<feature type="transmembrane region" description="Helical" evidence="10">
    <location>
        <begin position="86"/>
        <end position="108"/>
    </location>
</feature>
<dbReference type="InterPro" id="IPR032816">
    <property type="entry name" value="VTT_dom"/>
</dbReference>
<name>A0ABQ6RLZ5_9GAMM</name>
<keyword evidence="7" id="KW-1015">Disulfide bond</keyword>